<organism evidence="1 2">
    <name type="scientific">[Clostridium] celerecrescens 18A</name>
    <dbReference type="NCBI Taxonomy" id="1286362"/>
    <lineage>
        <taxon>Bacteria</taxon>
        <taxon>Bacillati</taxon>
        <taxon>Bacillota</taxon>
        <taxon>Clostridia</taxon>
        <taxon>Lachnospirales</taxon>
        <taxon>Lachnospiraceae</taxon>
        <taxon>Lacrimispora</taxon>
    </lineage>
</organism>
<reference evidence="1 2" key="1">
    <citation type="submission" date="2017-11" db="EMBL/GenBank/DDBJ databases">
        <title>Understudied soil microbes with underappreciated capabilities: Untangling the Clostridium saccharolyticum group.</title>
        <authorList>
            <person name="Leschine S."/>
        </authorList>
    </citation>
    <scope>NUCLEOTIDE SEQUENCE [LARGE SCALE GENOMIC DNA]</scope>
    <source>
        <strain evidence="1 2">18A</strain>
    </source>
</reference>
<accession>A0A2M8YZU6</accession>
<name>A0A2M8YZU6_9FIRM</name>
<protein>
    <submittedName>
        <fullName evidence="1">Uncharacterized protein DUF4318</fullName>
    </submittedName>
</protein>
<dbReference type="Pfam" id="PF14201">
    <property type="entry name" value="DUF4318"/>
    <property type="match status" value="1"/>
</dbReference>
<sequence length="73" mass="8259">MLKKGFQIDLEDSLTYPSAKVICSCIENYAISSGEKLDFVSTQKPITFRLNNVLYIAGISMMRGGYYIHCKEN</sequence>
<proteinExistence type="predicted"/>
<dbReference type="OrthoDB" id="1854379at2"/>
<dbReference type="EMBL" id="PGET01000001">
    <property type="protein sequence ID" value="PJJ26709.1"/>
    <property type="molecule type" value="Genomic_DNA"/>
</dbReference>
<dbReference type="RefSeq" id="WP_100303441.1">
    <property type="nucleotide sequence ID" value="NZ_PGET01000001.1"/>
</dbReference>
<gene>
    <name evidence="1" type="ORF">H171_0150</name>
</gene>
<evidence type="ECO:0000313" key="2">
    <source>
        <dbReference type="Proteomes" id="UP000231092"/>
    </source>
</evidence>
<evidence type="ECO:0000313" key="1">
    <source>
        <dbReference type="EMBL" id="PJJ26709.1"/>
    </source>
</evidence>
<dbReference type="AlphaFoldDB" id="A0A2M8YZU6"/>
<dbReference type="Proteomes" id="UP000231092">
    <property type="component" value="Unassembled WGS sequence"/>
</dbReference>
<comment type="caution">
    <text evidence="1">The sequence shown here is derived from an EMBL/GenBank/DDBJ whole genome shotgun (WGS) entry which is preliminary data.</text>
</comment>
<dbReference type="InterPro" id="IPR025467">
    <property type="entry name" value="DUF4318"/>
</dbReference>